<evidence type="ECO:0000256" key="1">
    <source>
        <dbReference type="ARBA" id="ARBA00004613"/>
    </source>
</evidence>
<dbReference type="GO" id="GO:0005615">
    <property type="term" value="C:extracellular space"/>
    <property type="evidence" value="ECO:0007669"/>
    <property type="project" value="TreeGrafter"/>
</dbReference>
<evidence type="ECO:0000256" key="3">
    <source>
        <dbReference type="ARBA" id="ARBA00022525"/>
    </source>
</evidence>
<evidence type="ECO:0000259" key="6">
    <source>
        <dbReference type="Pfam" id="PF00151"/>
    </source>
</evidence>
<dbReference type="EMBL" id="JAWDGP010006167">
    <property type="protein sequence ID" value="KAK3746142.1"/>
    <property type="molecule type" value="Genomic_DNA"/>
</dbReference>
<evidence type="ECO:0000256" key="4">
    <source>
        <dbReference type="RuleBase" id="RU004262"/>
    </source>
</evidence>
<dbReference type="PANTHER" id="PTHR11610:SF185">
    <property type="entry name" value="LD47264P"/>
    <property type="match status" value="1"/>
</dbReference>
<dbReference type="PANTHER" id="PTHR11610">
    <property type="entry name" value="LIPASE"/>
    <property type="match status" value="1"/>
</dbReference>
<keyword evidence="5" id="KW-0732">Signal</keyword>
<evidence type="ECO:0000256" key="5">
    <source>
        <dbReference type="SAM" id="SignalP"/>
    </source>
</evidence>
<dbReference type="InterPro" id="IPR000734">
    <property type="entry name" value="TAG_lipase"/>
</dbReference>
<dbReference type="PRINTS" id="PR00821">
    <property type="entry name" value="TAGLIPASE"/>
</dbReference>
<dbReference type="GO" id="GO:0016042">
    <property type="term" value="P:lipid catabolic process"/>
    <property type="evidence" value="ECO:0007669"/>
    <property type="project" value="TreeGrafter"/>
</dbReference>
<keyword evidence="8" id="KW-1185">Reference proteome</keyword>
<dbReference type="SUPFAM" id="SSF53474">
    <property type="entry name" value="alpha/beta-Hydrolases"/>
    <property type="match status" value="1"/>
</dbReference>
<gene>
    <name evidence="7" type="ORF">RRG08_003581</name>
</gene>
<keyword evidence="3" id="KW-0964">Secreted</keyword>
<comment type="caution">
    <text evidence="7">The sequence shown here is derived from an EMBL/GenBank/DDBJ whole genome shotgun (WGS) entry which is preliminary data.</text>
</comment>
<feature type="chain" id="PRO_5042112655" description="Lipase domain-containing protein" evidence="5">
    <location>
        <begin position="26"/>
        <end position="367"/>
    </location>
</feature>
<evidence type="ECO:0000313" key="8">
    <source>
        <dbReference type="Proteomes" id="UP001283361"/>
    </source>
</evidence>
<evidence type="ECO:0000256" key="2">
    <source>
        <dbReference type="ARBA" id="ARBA00010701"/>
    </source>
</evidence>
<dbReference type="Pfam" id="PF00151">
    <property type="entry name" value="Lipase"/>
    <property type="match status" value="1"/>
</dbReference>
<organism evidence="7 8">
    <name type="scientific">Elysia crispata</name>
    <name type="common">lettuce slug</name>
    <dbReference type="NCBI Taxonomy" id="231223"/>
    <lineage>
        <taxon>Eukaryota</taxon>
        <taxon>Metazoa</taxon>
        <taxon>Spiralia</taxon>
        <taxon>Lophotrochozoa</taxon>
        <taxon>Mollusca</taxon>
        <taxon>Gastropoda</taxon>
        <taxon>Heterobranchia</taxon>
        <taxon>Euthyneura</taxon>
        <taxon>Panpulmonata</taxon>
        <taxon>Sacoglossa</taxon>
        <taxon>Placobranchoidea</taxon>
        <taxon>Plakobranchidae</taxon>
        <taxon>Elysia</taxon>
    </lineage>
</organism>
<name>A0AAE0YHJ1_9GAST</name>
<dbReference type="InterPro" id="IPR033906">
    <property type="entry name" value="Lipase_N"/>
</dbReference>
<reference evidence="7" key="1">
    <citation type="journal article" date="2023" name="G3 (Bethesda)">
        <title>A reference genome for the long-term kleptoplast-retaining sea slug Elysia crispata morphotype clarki.</title>
        <authorList>
            <person name="Eastman K.E."/>
            <person name="Pendleton A.L."/>
            <person name="Shaikh M.A."/>
            <person name="Suttiyut T."/>
            <person name="Ogas R."/>
            <person name="Tomko P."/>
            <person name="Gavelis G."/>
            <person name="Widhalm J.R."/>
            <person name="Wisecaver J.H."/>
        </authorList>
    </citation>
    <scope>NUCLEOTIDE SEQUENCE</scope>
    <source>
        <strain evidence="7">ECLA1</strain>
    </source>
</reference>
<dbReference type="AlphaFoldDB" id="A0AAE0YHJ1"/>
<protein>
    <recommendedName>
        <fullName evidence="6">Lipase domain-containing protein</fullName>
    </recommendedName>
</protein>
<dbReference type="Proteomes" id="UP001283361">
    <property type="component" value="Unassembled WGS sequence"/>
</dbReference>
<evidence type="ECO:0000313" key="7">
    <source>
        <dbReference type="EMBL" id="KAK3746142.1"/>
    </source>
</evidence>
<sequence>MDSFHSGKAWTSVLLFLVFLRGSDGWFFFTWGASCYNSPPVGCFPITAPFSNSGGIVPQDPQVIPTYFNSYRLGMGTEIFTSDNAQEIMTDRFDPSKKTVFIIHGYMEHARKNWVHTMVAELRYKEDANYITVDWGTGAMNVNYYQSVANTRLVGAVVALVLQTLQSLGGDLATFHLIGYSLGAHIAGYAGNRVPGLGRITGLDPAGPAFEGYPALVRLDPTDATLVDVIHTDGEVLGLGTVEPMGDVDFYPNRGVGQPGCPTSMLDRFTAAFYSTLSNALACSHFRVLDLYLASINNVCQPSSLSGDSLQIIWSGNVRRDGNTENGTWLPCQVEDGCPMMGYNLDSASIERTHFGLLAILLGIDFC</sequence>
<comment type="similarity">
    <text evidence="2 4">Belongs to the AB hydrolase superfamily. Lipase family.</text>
</comment>
<dbReference type="CDD" id="cd00707">
    <property type="entry name" value="Pancreat_lipase_like"/>
    <property type="match status" value="1"/>
</dbReference>
<dbReference type="Gene3D" id="3.40.50.1820">
    <property type="entry name" value="alpha/beta hydrolase"/>
    <property type="match status" value="1"/>
</dbReference>
<dbReference type="InterPro" id="IPR013818">
    <property type="entry name" value="Lipase"/>
</dbReference>
<comment type="subcellular location">
    <subcellularLocation>
        <location evidence="1">Secreted</location>
    </subcellularLocation>
</comment>
<proteinExistence type="inferred from homology"/>
<feature type="domain" description="Lipase" evidence="6">
    <location>
        <begin position="83"/>
        <end position="353"/>
    </location>
</feature>
<dbReference type="GO" id="GO:0016298">
    <property type="term" value="F:lipase activity"/>
    <property type="evidence" value="ECO:0007669"/>
    <property type="project" value="InterPro"/>
</dbReference>
<dbReference type="InterPro" id="IPR029058">
    <property type="entry name" value="AB_hydrolase_fold"/>
</dbReference>
<accession>A0AAE0YHJ1</accession>
<feature type="signal peptide" evidence="5">
    <location>
        <begin position="1"/>
        <end position="25"/>
    </location>
</feature>